<keyword evidence="3" id="KW-1185">Reference proteome</keyword>
<gene>
    <name evidence="2" type="ORF">D3H34_22850</name>
</gene>
<evidence type="ECO:0000313" key="3">
    <source>
        <dbReference type="Proteomes" id="UP000265619"/>
    </source>
</evidence>
<dbReference type="Pfam" id="PF03479">
    <property type="entry name" value="PCC"/>
    <property type="match status" value="1"/>
</dbReference>
<organism evidence="2 3">
    <name type="scientific">Acidovorax cavernicola</name>
    <dbReference type="NCBI Taxonomy" id="1675792"/>
    <lineage>
        <taxon>Bacteria</taxon>
        <taxon>Pseudomonadati</taxon>
        <taxon>Pseudomonadota</taxon>
        <taxon>Betaproteobacteria</taxon>
        <taxon>Burkholderiales</taxon>
        <taxon>Comamonadaceae</taxon>
        <taxon>Acidovorax</taxon>
    </lineage>
</organism>
<dbReference type="Gene3D" id="3.30.1330.80">
    <property type="entry name" value="Hypothetical protein, similar to alpha- acetolactate decarboxylase, domain 2"/>
    <property type="match status" value="1"/>
</dbReference>
<dbReference type="CDD" id="cd11378">
    <property type="entry name" value="DUF296"/>
    <property type="match status" value="1"/>
</dbReference>
<feature type="domain" description="PPC" evidence="1">
    <location>
        <begin position="8"/>
        <end position="144"/>
    </location>
</feature>
<dbReference type="OrthoDB" id="9798999at2"/>
<comment type="caution">
    <text evidence="2">The sequence shown here is derived from an EMBL/GenBank/DDBJ whole genome shotgun (WGS) entry which is preliminary data.</text>
</comment>
<dbReference type="InterPro" id="IPR025707">
    <property type="entry name" value="DNA_bp_PD1"/>
</dbReference>
<name>A0A9X8D1I9_9BURK</name>
<dbReference type="PROSITE" id="PS51742">
    <property type="entry name" value="PPC"/>
    <property type="match status" value="1"/>
</dbReference>
<dbReference type="RefSeq" id="WP_119556539.1">
    <property type="nucleotide sequence ID" value="NZ_QXMN01000034.1"/>
</dbReference>
<evidence type="ECO:0000313" key="2">
    <source>
        <dbReference type="EMBL" id="RIX76259.1"/>
    </source>
</evidence>
<dbReference type="PANTHER" id="PTHR34988:SF1">
    <property type="entry name" value="DNA-BINDING PROTEIN"/>
    <property type="match status" value="1"/>
</dbReference>
<dbReference type="SUPFAM" id="SSF117856">
    <property type="entry name" value="AF0104/ALDC/Ptd012-like"/>
    <property type="match status" value="1"/>
</dbReference>
<dbReference type="AlphaFoldDB" id="A0A9X8D1I9"/>
<accession>A0A9X8D1I9</accession>
<sequence>MKSKILNTGPERTIALVFETGDEVIPLLEEFAKANALSASRFSAIGALRGAVLGYFDWERKDYDRIPVGEQVEVLSLNGDIALDGDQPTVHAHAVLGRRDGSTVGGHVLQATVQPTLEVLLIESPGYLRKTCDRESGLALIDIDA</sequence>
<proteinExistence type="predicted"/>
<dbReference type="PANTHER" id="PTHR34988">
    <property type="entry name" value="PROTEIN, PUTATIVE-RELATED"/>
    <property type="match status" value="1"/>
</dbReference>
<dbReference type="InterPro" id="IPR005175">
    <property type="entry name" value="PPC_dom"/>
</dbReference>
<dbReference type="Proteomes" id="UP000265619">
    <property type="component" value="Unassembled WGS sequence"/>
</dbReference>
<reference evidence="2 3" key="1">
    <citation type="submission" date="2018-09" db="EMBL/GenBank/DDBJ databases">
        <title>Acidovorax cavernicola nov. sp. isolated from Gruta de las Maravillas (Aracena, Spain).</title>
        <authorList>
            <person name="Jurado V."/>
            <person name="Gutierrez-Patricio S."/>
            <person name="Gonzalez-Pimentel J.L."/>
            <person name="Miller A.Z."/>
            <person name="Laiz L."/>
            <person name="Saiz-Jimenez C."/>
        </authorList>
    </citation>
    <scope>NUCLEOTIDE SEQUENCE [LARGE SCALE GENOMIC DNA]</scope>
    <source>
        <strain evidence="2 3">1011MAR4D40.2</strain>
    </source>
</reference>
<protein>
    <submittedName>
        <fullName evidence="2">DUF296 domain-containing protein</fullName>
    </submittedName>
</protein>
<dbReference type="PIRSF" id="PIRSF016702">
    <property type="entry name" value="DNA_bp_PD1"/>
    <property type="match status" value="1"/>
</dbReference>
<dbReference type="EMBL" id="QXMN01000034">
    <property type="protein sequence ID" value="RIX76259.1"/>
    <property type="molecule type" value="Genomic_DNA"/>
</dbReference>
<evidence type="ECO:0000259" key="1">
    <source>
        <dbReference type="PROSITE" id="PS51742"/>
    </source>
</evidence>